<dbReference type="AlphaFoldDB" id="A0A097R4H2"/>
<keyword evidence="2" id="KW-1185">Reference proteome</keyword>
<name>A0A097R4H2_HAFAL</name>
<dbReference type="EMBL" id="CP009706">
    <property type="protein sequence ID" value="AIU73630.1"/>
    <property type="molecule type" value="Genomic_DNA"/>
</dbReference>
<dbReference type="Proteomes" id="UP000029986">
    <property type="component" value="Chromosome"/>
</dbReference>
<evidence type="ECO:0008006" key="3">
    <source>
        <dbReference type="Google" id="ProtNLM"/>
    </source>
</evidence>
<dbReference type="eggNOG" id="ENOG50331II">
    <property type="taxonomic scope" value="Bacteria"/>
</dbReference>
<accession>A0A097R4H2</accession>
<protein>
    <recommendedName>
        <fullName evidence="3">Regulatory protein</fullName>
    </recommendedName>
</protein>
<evidence type="ECO:0000313" key="2">
    <source>
        <dbReference type="Proteomes" id="UP000029986"/>
    </source>
</evidence>
<dbReference type="HOGENOM" id="CLU_172545_0_0_6"/>
<sequence length="78" mass="8818">MSNFSSILRDVGFINVAAATKRTVRQIYKWEKNNTLPRSDFTGETRFALSIARASCGKYSEDEVLQSAMLGRTIQKEL</sequence>
<evidence type="ECO:0000313" key="1">
    <source>
        <dbReference type="EMBL" id="AIU73630.1"/>
    </source>
</evidence>
<dbReference type="KEGG" id="hav:AT03_15345"/>
<organism evidence="1 2">
    <name type="scientific">Hafnia alvei FB1</name>
    <dbReference type="NCBI Taxonomy" id="1453496"/>
    <lineage>
        <taxon>Bacteria</taxon>
        <taxon>Pseudomonadati</taxon>
        <taxon>Pseudomonadota</taxon>
        <taxon>Gammaproteobacteria</taxon>
        <taxon>Enterobacterales</taxon>
        <taxon>Hafniaceae</taxon>
        <taxon>Hafnia</taxon>
    </lineage>
</organism>
<dbReference type="RefSeq" id="WP_025797655.1">
    <property type="nucleotide sequence ID" value="NZ_CP009706.1"/>
</dbReference>
<reference evidence="1 2" key="1">
    <citation type="journal article" date="2014" name="Gut Pathog.">
        <title>Gene clusters of Hafnia alvei strain FB1 important in survival and pathogenesis: a draft genome perspective.</title>
        <authorList>
            <person name="Tan J.Y."/>
            <person name="Yin W.F."/>
            <person name="Chan K.G."/>
        </authorList>
    </citation>
    <scope>NUCLEOTIDE SEQUENCE [LARGE SCALE GENOMIC DNA]</scope>
    <source>
        <strain evidence="1 2">FB1</strain>
    </source>
</reference>
<proteinExistence type="predicted"/>
<gene>
    <name evidence="1" type="ORF">AT03_15345</name>
</gene>
<dbReference type="PATRIC" id="fig|1453496.5.peg.3139"/>